<dbReference type="InterPro" id="IPR036291">
    <property type="entry name" value="NAD(P)-bd_dom_sf"/>
</dbReference>
<reference evidence="3" key="1">
    <citation type="journal article" date="2019" name="Int. J. Syst. Evol. Microbiol.">
        <title>The Global Catalogue of Microorganisms (GCM) 10K type strain sequencing project: providing services to taxonomists for standard genome sequencing and annotation.</title>
        <authorList>
            <consortium name="The Broad Institute Genomics Platform"/>
            <consortium name="The Broad Institute Genome Sequencing Center for Infectious Disease"/>
            <person name="Wu L."/>
            <person name="Ma J."/>
        </authorList>
    </citation>
    <scope>NUCLEOTIDE SEQUENCE [LARGE SCALE GENOMIC DNA]</scope>
    <source>
        <strain evidence="3">KCTC 22245</strain>
    </source>
</reference>
<dbReference type="Gene3D" id="3.40.50.720">
    <property type="entry name" value="NAD(P)-binding Rossmann-like Domain"/>
    <property type="match status" value="1"/>
</dbReference>
<dbReference type="EMBL" id="JBHRVA010000002">
    <property type="protein sequence ID" value="MFC3301713.1"/>
    <property type="molecule type" value="Genomic_DNA"/>
</dbReference>
<dbReference type="InterPro" id="IPR001509">
    <property type="entry name" value="Epimerase_deHydtase"/>
</dbReference>
<dbReference type="RefSeq" id="WP_189573245.1">
    <property type="nucleotide sequence ID" value="NZ_BMXU01000001.1"/>
</dbReference>
<evidence type="ECO:0000313" key="3">
    <source>
        <dbReference type="Proteomes" id="UP001595607"/>
    </source>
</evidence>
<organism evidence="2 3">
    <name type="scientific">Parvularcula lutaonensis</name>
    <dbReference type="NCBI Taxonomy" id="491923"/>
    <lineage>
        <taxon>Bacteria</taxon>
        <taxon>Pseudomonadati</taxon>
        <taxon>Pseudomonadota</taxon>
        <taxon>Alphaproteobacteria</taxon>
        <taxon>Parvularculales</taxon>
        <taxon>Parvularculaceae</taxon>
        <taxon>Parvularcula</taxon>
    </lineage>
</organism>
<gene>
    <name evidence="2" type="ORF">ACFONP_03070</name>
</gene>
<proteinExistence type="predicted"/>
<protein>
    <submittedName>
        <fullName evidence="2">NAD-dependent epimerase/dehydratase family protein</fullName>
    </submittedName>
</protein>
<keyword evidence="3" id="KW-1185">Reference proteome</keyword>
<dbReference type="SUPFAM" id="SSF51735">
    <property type="entry name" value="NAD(P)-binding Rossmann-fold domains"/>
    <property type="match status" value="1"/>
</dbReference>
<evidence type="ECO:0000259" key="1">
    <source>
        <dbReference type="Pfam" id="PF01370"/>
    </source>
</evidence>
<accession>A0ABV7M8K7</accession>
<name>A0ABV7M8K7_9PROT</name>
<dbReference type="Pfam" id="PF01370">
    <property type="entry name" value="Epimerase"/>
    <property type="match status" value="1"/>
</dbReference>
<evidence type="ECO:0000313" key="2">
    <source>
        <dbReference type="EMBL" id="MFC3301713.1"/>
    </source>
</evidence>
<sequence>MNKVLLLSGAGGFLGKAVQRAASARPDIALRPVSRLEPEAADWPEAGAAARAAFLHLGWPSLGHFSAQGSGTEDPEEWQSFRHLTGELAHRCASAGIPFFQVGSGVERYAGEGGPLGEPYATYARRKAEIWDLVRGICAERSARLRVHFVFGPEEAAGRLIPAAIKAAQAGEPFPMGALERRRHWAHVDDVAAGLLDAVFAQSPENWDICGPETVSFTDIVRLVSEAVGEPLEPVLPAKPPADATCPVIAAENPAPFLHGDMGGLTDLGRKLQHYAEQLLRSR</sequence>
<feature type="domain" description="NAD-dependent epimerase/dehydratase" evidence="1">
    <location>
        <begin position="6"/>
        <end position="205"/>
    </location>
</feature>
<comment type="caution">
    <text evidence="2">The sequence shown here is derived from an EMBL/GenBank/DDBJ whole genome shotgun (WGS) entry which is preliminary data.</text>
</comment>
<dbReference type="Proteomes" id="UP001595607">
    <property type="component" value="Unassembled WGS sequence"/>
</dbReference>